<organism evidence="2 3">
    <name type="scientific">Micromonospora citrea</name>
    <dbReference type="NCBI Taxonomy" id="47855"/>
    <lineage>
        <taxon>Bacteria</taxon>
        <taxon>Bacillati</taxon>
        <taxon>Actinomycetota</taxon>
        <taxon>Actinomycetes</taxon>
        <taxon>Micromonosporales</taxon>
        <taxon>Micromonosporaceae</taxon>
        <taxon>Micromonospora</taxon>
    </lineage>
</organism>
<gene>
    <name evidence="2" type="ORF">GA0070606_5592</name>
</gene>
<dbReference type="SUPFAM" id="SSF63825">
    <property type="entry name" value="YWTD domain"/>
    <property type="match status" value="1"/>
</dbReference>
<sequence length="329" mass="35357">MENGGPGLRRRAILKAAAVAAAAPAAALLGETPVQAYATYDVAVCEQYRNQIQIYPSNSAWSTATLKWSFSPGTANGWSNLSDVKFRDTAAFGVVALVTASGGKVGIVNKTTEAAQELNDVLWSATPGNNPHAIERIPNIGAIVVASSGGYLHLYGPTAVSDPSTLALVQTISFPGAHGVWWDDVSGKLWAIGRDYARVYNVSGTYRSTRLSLFRSISIGAHLGHGLDASYSDSNLMLATDGSKVMTIDKTTYAVTQAYPDNSVKSYSQHSSGERFWVQATGLTYHGDTRNWVSPTVQFFDATGARSFTRSLSYGAEFYKARLYDVSFH</sequence>
<dbReference type="Proteomes" id="UP000199001">
    <property type="component" value="Unassembled WGS sequence"/>
</dbReference>
<reference evidence="3" key="1">
    <citation type="submission" date="2016-06" db="EMBL/GenBank/DDBJ databases">
        <authorList>
            <person name="Varghese N."/>
            <person name="Submissions Spin"/>
        </authorList>
    </citation>
    <scope>NUCLEOTIDE SEQUENCE [LARGE SCALE GENOMIC DNA]</scope>
    <source>
        <strain evidence="3">DSM 43903</strain>
    </source>
</reference>
<feature type="signal peptide" evidence="1">
    <location>
        <begin position="1"/>
        <end position="36"/>
    </location>
</feature>
<keyword evidence="1" id="KW-0732">Signal</keyword>
<dbReference type="AlphaFoldDB" id="A0A1C6VYQ9"/>
<evidence type="ECO:0000313" key="3">
    <source>
        <dbReference type="Proteomes" id="UP000199001"/>
    </source>
</evidence>
<evidence type="ECO:0000256" key="1">
    <source>
        <dbReference type="SAM" id="SignalP"/>
    </source>
</evidence>
<keyword evidence="3" id="KW-1185">Reference proteome</keyword>
<protein>
    <recommendedName>
        <fullName evidence="4">Tat (Twin-arginine translocation) pathway signal sequence</fullName>
    </recommendedName>
</protein>
<dbReference type="PROSITE" id="PS51318">
    <property type="entry name" value="TAT"/>
    <property type="match status" value="1"/>
</dbReference>
<proteinExistence type="predicted"/>
<accession>A0A1C6VYQ9</accession>
<dbReference type="EMBL" id="FMHZ01000002">
    <property type="protein sequence ID" value="SCL71040.1"/>
    <property type="molecule type" value="Genomic_DNA"/>
</dbReference>
<dbReference type="STRING" id="47855.GA0070606_5592"/>
<evidence type="ECO:0000313" key="2">
    <source>
        <dbReference type="EMBL" id="SCL71040.1"/>
    </source>
</evidence>
<feature type="chain" id="PRO_5008749151" description="Tat (Twin-arginine translocation) pathway signal sequence" evidence="1">
    <location>
        <begin position="37"/>
        <end position="329"/>
    </location>
</feature>
<evidence type="ECO:0008006" key="4">
    <source>
        <dbReference type="Google" id="ProtNLM"/>
    </source>
</evidence>
<name>A0A1C6VYQ9_9ACTN</name>
<dbReference type="InterPro" id="IPR006311">
    <property type="entry name" value="TAT_signal"/>
</dbReference>